<dbReference type="AlphaFoldDB" id="A0A7W7FSK4"/>
<name>A0A7W7FSK4_9PSEU</name>
<reference evidence="2 3" key="1">
    <citation type="submission" date="2020-08" db="EMBL/GenBank/DDBJ databases">
        <title>Sequencing the genomes of 1000 actinobacteria strains.</title>
        <authorList>
            <person name="Klenk H.-P."/>
        </authorList>
    </citation>
    <scope>NUCLEOTIDE SEQUENCE [LARGE SCALE GENOMIC DNA]</scope>
    <source>
        <strain evidence="2 3">DSM 44230</strain>
    </source>
</reference>
<sequence>MGTAIVLLLIAVVVVGGVLYASRQKAARAQQQLADEKAEARRWNERLGGQVLNLVGTNEAARQALSDASGSYTAAGSQIEQATSAAQAQLAKQTAMEGLYYVRAARIAMDMDPGPELPDLNGQRSAGTVSEDREVSVEGHQYAVSRTPSSHTPHYFPGGMVAGRPLPQGWYSEPIWKPARATGSWGSGAGLLFGAMFAGMAGVAIASMAGDVFGSIGEGLSDMGDSLADGFGDFGGDWGGGGGGGDDW</sequence>
<feature type="coiled-coil region" evidence="1">
    <location>
        <begin position="19"/>
        <end position="46"/>
    </location>
</feature>
<organism evidence="2 3">
    <name type="scientific">Crossiella cryophila</name>
    <dbReference type="NCBI Taxonomy" id="43355"/>
    <lineage>
        <taxon>Bacteria</taxon>
        <taxon>Bacillati</taxon>
        <taxon>Actinomycetota</taxon>
        <taxon>Actinomycetes</taxon>
        <taxon>Pseudonocardiales</taxon>
        <taxon>Pseudonocardiaceae</taxon>
        <taxon>Crossiella</taxon>
    </lineage>
</organism>
<evidence type="ECO:0000313" key="2">
    <source>
        <dbReference type="EMBL" id="MBB4676267.1"/>
    </source>
</evidence>
<protein>
    <recommendedName>
        <fullName evidence="4">DUF1542 domain-containing protein</fullName>
    </recommendedName>
</protein>
<evidence type="ECO:0008006" key="4">
    <source>
        <dbReference type="Google" id="ProtNLM"/>
    </source>
</evidence>
<comment type="caution">
    <text evidence="2">The sequence shown here is derived from an EMBL/GenBank/DDBJ whole genome shotgun (WGS) entry which is preliminary data.</text>
</comment>
<dbReference type="RefSeq" id="WP_185002114.1">
    <property type="nucleotide sequence ID" value="NZ_BAAAUI010000029.1"/>
</dbReference>
<evidence type="ECO:0000313" key="3">
    <source>
        <dbReference type="Proteomes" id="UP000533598"/>
    </source>
</evidence>
<gene>
    <name evidence="2" type="ORF">HNR67_002385</name>
</gene>
<dbReference type="EMBL" id="JACHMH010000001">
    <property type="protein sequence ID" value="MBB4676267.1"/>
    <property type="molecule type" value="Genomic_DNA"/>
</dbReference>
<accession>A0A7W7FSK4</accession>
<evidence type="ECO:0000256" key="1">
    <source>
        <dbReference type="SAM" id="Coils"/>
    </source>
</evidence>
<keyword evidence="1" id="KW-0175">Coiled coil</keyword>
<keyword evidence="3" id="KW-1185">Reference proteome</keyword>
<dbReference type="Proteomes" id="UP000533598">
    <property type="component" value="Unassembled WGS sequence"/>
</dbReference>
<proteinExistence type="predicted"/>